<dbReference type="CDD" id="cd00371">
    <property type="entry name" value="HMA"/>
    <property type="match status" value="1"/>
</dbReference>
<name>A0A1F6M1E4_9BACT</name>
<dbReference type="AlphaFoldDB" id="A0A1F6M1E4"/>
<dbReference type="EMBL" id="MFQB01000047">
    <property type="protein sequence ID" value="OGH65450.1"/>
    <property type="molecule type" value="Genomic_DNA"/>
</dbReference>
<accession>A0A1F6M1E4</accession>
<dbReference type="Gene3D" id="3.30.70.100">
    <property type="match status" value="1"/>
</dbReference>
<dbReference type="Pfam" id="PF00403">
    <property type="entry name" value="HMA"/>
    <property type="match status" value="1"/>
</dbReference>
<evidence type="ECO:0000259" key="1">
    <source>
        <dbReference type="PROSITE" id="PS50846"/>
    </source>
</evidence>
<evidence type="ECO:0000313" key="3">
    <source>
        <dbReference type="Proteomes" id="UP000176282"/>
    </source>
</evidence>
<dbReference type="SUPFAM" id="SSF55008">
    <property type="entry name" value="HMA, heavy metal-associated domain"/>
    <property type="match status" value="1"/>
</dbReference>
<proteinExistence type="predicted"/>
<dbReference type="PROSITE" id="PS50846">
    <property type="entry name" value="HMA_2"/>
    <property type="match status" value="1"/>
</dbReference>
<gene>
    <name evidence="2" type="ORF">A3J66_02405</name>
</gene>
<reference evidence="2 3" key="1">
    <citation type="journal article" date="2016" name="Nat. Commun.">
        <title>Thousands of microbial genomes shed light on interconnected biogeochemical processes in an aquifer system.</title>
        <authorList>
            <person name="Anantharaman K."/>
            <person name="Brown C.T."/>
            <person name="Hug L.A."/>
            <person name="Sharon I."/>
            <person name="Castelle C.J."/>
            <person name="Probst A.J."/>
            <person name="Thomas B.C."/>
            <person name="Singh A."/>
            <person name="Wilkins M.J."/>
            <person name="Karaoz U."/>
            <person name="Brodie E.L."/>
            <person name="Williams K.H."/>
            <person name="Hubbard S.S."/>
            <person name="Banfield J.F."/>
        </authorList>
    </citation>
    <scope>NUCLEOTIDE SEQUENCE [LARGE SCALE GENOMIC DNA]</scope>
</reference>
<dbReference type="InterPro" id="IPR036163">
    <property type="entry name" value="HMA_dom_sf"/>
</dbReference>
<comment type="caution">
    <text evidence="2">The sequence shown here is derived from an EMBL/GenBank/DDBJ whole genome shotgun (WGS) entry which is preliminary data.</text>
</comment>
<dbReference type="STRING" id="1798680.A3J66_02405"/>
<organism evidence="2 3">
    <name type="scientific">Candidatus Magasanikbacteria bacterium RIFCSPHIGHO2_02_FULL_47_14</name>
    <dbReference type="NCBI Taxonomy" id="1798680"/>
    <lineage>
        <taxon>Bacteria</taxon>
        <taxon>Candidatus Magasanikiibacteriota</taxon>
    </lineage>
</organism>
<sequence>MSTTRFSITNITCAACVKLSTAALQKIHGVTHVVVDMETGASEVTAERNIPWSEIENALTGVGKTAVLSV</sequence>
<protein>
    <recommendedName>
        <fullName evidence="1">HMA domain-containing protein</fullName>
    </recommendedName>
</protein>
<dbReference type="GO" id="GO:0046872">
    <property type="term" value="F:metal ion binding"/>
    <property type="evidence" value="ECO:0007669"/>
    <property type="project" value="InterPro"/>
</dbReference>
<dbReference type="Proteomes" id="UP000176282">
    <property type="component" value="Unassembled WGS sequence"/>
</dbReference>
<evidence type="ECO:0000313" key="2">
    <source>
        <dbReference type="EMBL" id="OGH65450.1"/>
    </source>
</evidence>
<feature type="domain" description="HMA" evidence="1">
    <location>
        <begin position="2"/>
        <end position="67"/>
    </location>
</feature>
<dbReference type="InterPro" id="IPR006121">
    <property type="entry name" value="HMA_dom"/>
</dbReference>